<dbReference type="GO" id="GO:0018491">
    <property type="term" value="F:2-oxobutyrate synthase activity"/>
    <property type="evidence" value="ECO:0007669"/>
    <property type="project" value="UniProtKB-ARBA"/>
</dbReference>
<dbReference type="CDD" id="cd07034">
    <property type="entry name" value="TPP_PYR_PFOR_IOR-alpha_like"/>
    <property type="match status" value="1"/>
</dbReference>
<evidence type="ECO:0000313" key="8">
    <source>
        <dbReference type="EMBL" id="HIP56680.1"/>
    </source>
</evidence>
<feature type="domain" description="Pyruvate flavodoxin/ferredoxin oxidoreductase pyrimidine binding" evidence="6">
    <location>
        <begin position="20"/>
        <end position="244"/>
    </location>
</feature>
<dbReference type="Pfam" id="PF17147">
    <property type="entry name" value="PFOR_II"/>
    <property type="match status" value="1"/>
</dbReference>
<gene>
    <name evidence="8" type="ORF">EYH02_01205</name>
</gene>
<dbReference type="FunFam" id="3.40.50.970:FF:000012">
    <property type="entry name" value="Pyruvate:ferredoxin (Flavodoxin) oxidoreductase"/>
    <property type="match status" value="1"/>
</dbReference>
<evidence type="ECO:0000256" key="5">
    <source>
        <dbReference type="ARBA" id="ARBA00048893"/>
    </source>
</evidence>
<dbReference type="AlphaFoldDB" id="A0A833DUQ3"/>
<dbReference type="Gene3D" id="3.40.50.970">
    <property type="match status" value="1"/>
</dbReference>
<dbReference type="Pfam" id="PF01855">
    <property type="entry name" value="POR_N"/>
    <property type="match status" value="1"/>
</dbReference>
<dbReference type="InterPro" id="IPR029061">
    <property type="entry name" value="THDP-binding"/>
</dbReference>
<dbReference type="PANTHER" id="PTHR32154">
    <property type="entry name" value="PYRUVATE-FLAVODOXIN OXIDOREDUCTASE-RELATED"/>
    <property type="match status" value="1"/>
</dbReference>
<feature type="domain" description="Pyruvate:ferredoxin oxidoreductase core" evidence="7">
    <location>
        <begin position="266"/>
        <end position="371"/>
    </location>
</feature>
<dbReference type="SUPFAM" id="SSF52518">
    <property type="entry name" value="Thiamin diphosphate-binding fold (THDP-binding)"/>
    <property type="match status" value="1"/>
</dbReference>
<evidence type="ECO:0000313" key="9">
    <source>
        <dbReference type="Proteomes" id="UP000605805"/>
    </source>
</evidence>
<protein>
    <recommendedName>
        <fullName evidence="3">2-oxoacid oxidoreductase (ferredoxin)</fullName>
        <ecNumber evidence="3">1.2.7.11</ecNumber>
    </recommendedName>
</protein>
<keyword evidence="4" id="KW-0560">Oxidoreductase</keyword>
<dbReference type="InterPro" id="IPR050722">
    <property type="entry name" value="Pyruvate:ferred/Flavod_OxRd"/>
</dbReference>
<organism evidence="8 9">
    <name type="scientific">Ignisphaera aggregans</name>
    <dbReference type="NCBI Taxonomy" id="334771"/>
    <lineage>
        <taxon>Archaea</taxon>
        <taxon>Thermoproteota</taxon>
        <taxon>Thermoprotei</taxon>
        <taxon>Desulfurococcales</taxon>
        <taxon>Desulfurococcaceae</taxon>
        <taxon>Ignisphaera</taxon>
    </lineage>
</organism>
<sequence>MQEVKWRRLPLNSNYAVAYAVKDCDVDVIAAYPITPQTTVVEKLSEFIANGELDAEMIHVESEHSALSAAIGAAAVGARTFTATAAQGLELMHEMLHIASGLRLPIVMTIATRALSAPISIWCDYSDLMNTRDASWITLIASSAQEVYDSVIQAYRIAEDPRVLLPVMVAYDGFIMSHTYEPVYVAENPEVIREFVPRRKTWLTLDPDKPITLGPIANPDWYYEIKYQQVVAMEEAYKVIKEVDEEFGRRFGRSYGVIEKYRIEDADIVLLTYGGLFGTVREAIDAMRKRGINVGGLRLRLWRPFPAEEIIESVKGKKLVIVLDRAISYGARIAGPVALELMSTMYRMSEKPEVLSVVVGIGQRTVTEEDIAEITALGMKYLEEKRVPNQTIYWGVRA</sequence>
<dbReference type="InterPro" id="IPR033412">
    <property type="entry name" value="PFOR_II"/>
</dbReference>
<comment type="caution">
    <text evidence="8">The sequence shown here is derived from an EMBL/GenBank/DDBJ whole genome shotgun (WGS) entry which is preliminary data.</text>
</comment>
<accession>A0A833DUQ3</accession>
<dbReference type="InterPro" id="IPR009014">
    <property type="entry name" value="Transketo_C/PFOR_II"/>
</dbReference>
<dbReference type="PANTHER" id="PTHR32154:SF30">
    <property type="entry name" value="2-OXOACID OXIDOREDUCTASE (FERREDOXIN)"/>
    <property type="match status" value="1"/>
</dbReference>
<evidence type="ECO:0000256" key="4">
    <source>
        <dbReference type="ARBA" id="ARBA00023002"/>
    </source>
</evidence>
<dbReference type="EMBL" id="DQTV01000029">
    <property type="protein sequence ID" value="HIP56680.1"/>
    <property type="molecule type" value="Genomic_DNA"/>
</dbReference>
<evidence type="ECO:0000259" key="7">
    <source>
        <dbReference type="Pfam" id="PF17147"/>
    </source>
</evidence>
<name>A0A833DUQ3_9CREN</name>
<evidence type="ECO:0000259" key="6">
    <source>
        <dbReference type="Pfam" id="PF01855"/>
    </source>
</evidence>
<dbReference type="SUPFAM" id="SSF52922">
    <property type="entry name" value="TK C-terminal domain-like"/>
    <property type="match status" value="1"/>
</dbReference>
<reference evidence="8" key="1">
    <citation type="journal article" date="2020" name="ISME J.">
        <title>Gammaproteobacteria mediating utilization of methyl-, sulfur- and petroleum organic compounds in deep ocean hydrothermal plumes.</title>
        <authorList>
            <person name="Zhou Z."/>
            <person name="Liu Y."/>
            <person name="Pan J."/>
            <person name="Cron B.R."/>
            <person name="Toner B.M."/>
            <person name="Anantharaman K."/>
            <person name="Breier J.A."/>
            <person name="Dick G.J."/>
            <person name="Li M."/>
        </authorList>
    </citation>
    <scope>NUCLEOTIDE SEQUENCE</scope>
    <source>
        <strain evidence="8">SZUA-1435</strain>
    </source>
</reference>
<dbReference type="InterPro" id="IPR002880">
    <property type="entry name" value="Pyrv_Fd/Flavodoxin_OxRdtase_N"/>
</dbReference>
<evidence type="ECO:0000256" key="1">
    <source>
        <dbReference type="ARBA" id="ARBA00011595"/>
    </source>
</evidence>
<dbReference type="GO" id="GO:0006979">
    <property type="term" value="P:response to oxidative stress"/>
    <property type="evidence" value="ECO:0007669"/>
    <property type="project" value="TreeGrafter"/>
</dbReference>
<proteinExistence type="predicted"/>
<dbReference type="Gene3D" id="3.40.50.920">
    <property type="match status" value="1"/>
</dbReference>
<comment type="subunit">
    <text evidence="2">Heterodimer composed of an alpha and a beta subunit.</text>
</comment>
<evidence type="ECO:0000256" key="2">
    <source>
        <dbReference type="ARBA" id="ARBA00011631"/>
    </source>
</evidence>
<evidence type="ECO:0000256" key="3">
    <source>
        <dbReference type="ARBA" id="ARBA00012691"/>
    </source>
</evidence>
<dbReference type="Proteomes" id="UP000605805">
    <property type="component" value="Unassembled WGS sequence"/>
</dbReference>
<comment type="subunit">
    <text evidence="1">Heterotetramer of one alpha, one beta, one delta and one gamma chain.</text>
</comment>
<dbReference type="GO" id="GO:0019164">
    <property type="term" value="F:pyruvate synthase activity"/>
    <property type="evidence" value="ECO:0007669"/>
    <property type="project" value="UniProtKB-ARBA"/>
</dbReference>
<comment type="catalytic activity">
    <reaction evidence="5">
        <text>a 2-oxocarboxylate + 2 oxidized [2Fe-2S]-[ferredoxin] + CoA = an acyl-CoA + 2 reduced [2Fe-2S]-[ferredoxin] + CO2 + H(+)</text>
        <dbReference type="Rhea" id="RHEA:42316"/>
        <dbReference type="Rhea" id="RHEA-COMP:10000"/>
        <dbReference type="Rhea" id="RHEA-COMP:10001"/>
        <dbReference type="ChEBI" id="CHEBI:15378"/>
        <dbReference type="ChEBI" id="CHEBI:16526"/>
        <dbReference type="ChEBI" id="CHEBI:33737"/>
        <dbReference type="ChEBI" id="CHEBI:33738"/>
        <dbReference type="ChEBI" id="CHEBI:35179"/>
        <dbReference type="ChEBI" id="CHEBI:57287"/>
        <dbReference type="ChEBI" id="CHEBI:58342"/>
        <dbReference type="EC" id="1.2.7.11"/>
    </reaction>
</comment>
<dbReference type="EC" id="1.2.7.11" evidence="3"/>
<dbReference type="FunFam" id="3.40.50.920:FF:000010">
    <property type="entry name" value="Pyruvate ferredoxin oxidoreductase, alpha subunit"/>
    <property type="match status" value="1"/>
</dbReference>